<accession>F4QHS0</accession>
<keyword evidence="1" id="KW-1133">Transmembrane helix</keyword>
<feature type="transmembrane region" description="Helical" evidence="1">
    <location>
        <begin position="30"/>
        <end position="50"/>
    </location>
</feature>
<sequence>MSDQDTNFAAFSRTYRPWGQVRRKNLISRILYGMVMTLVGLAVLAGLAVLVVFAGMVVVAGVVAFALIAVAALFTRKPSKVFVRTQAPRADGVMEARKKGSTWTVY</sequence>
<organism evidence="2 3">
    <name type="scientific">Asticcacaulis biprosthecium C19</name>
    <dbReference type="NCBI Taxonomy" id="715226"/>
    <lineage>
        <taxon>Bacteria</taxon>
        <taxon>Pseudomonadati</taxon>
        <taxon>Pseudomonadota</taxon>
        <taxon>Alphaproteobacteria</taxon>
        <taxon>Caulobacterales</taxon>
        <taxon>Caulobacteraceae</taxon>
        <taxon>Asticcacaulis</taxon>
    </lineage>
</organism>
<dbReference type="STRING" id="715226.ABI_12450"/>
<keyword evidence="1" id="KW-0812">Transmembrane</keyword>
<dbReference type="RefSeq" id="WP_006271989.1">
    <property type="nucleotide sequence ID" value="NZ_GL883077.1"/>
</dbReference>
<proteinExistence type="predicted"/>
<evidence type="ECO:0000313" key="2">
    <source>
        <dbReference type="EMBL" id="EGF92807.1"/>
    </source>
</evidence>
<keyword evidence="1" id="KW-0472">Membrane</keyword>
<dbReference type="Proteomes" id="UP000006512">
    <property type="component" value="Unassembled WGS sequence"/>
</dbReference>
<gene>
    <name evidence="2" type="ORF">ABI_12450</name>
</gene>
<keyword evidence="3" id="KW-1185">Reference proteome</keyword>
<protein>
    <submittedName>
        <fullName evidence="2">Uncharacterized protein</fullName>
    </submittedName>
</protein>
<dbReference type="EMBL" id="GL883077">
    <property type="protein sequence ID" value="EGF92807.1"/>
    <property type="molecule type" value="Genomic_DNA"/>
</dbReference>
<feature type="transmembrane region" description="Helical" evidence="1">
    <location>
        <begin position="56"/>
        <end position="74"/>
    </location>
</feature>
<dbReference type="HOGENOM" id="CLU_2217579_0_0_5"/>
<reference evidence="3" key="1">
    <citation type="submission" date="2011-03" db="EMBL/GenBank/DDBJ databases">
        <title>Draft genome sequence of Brevundimonas diminuta.</title>
        <authorList>
            <person name="Brown P.J.B."/>
            <person name="Buechlein A."/>
            <person name="Hemmerich C."/>
            <person name="Brun Y.V."/>
        </authorList>
    </citation>
    <scope>NUCLEOTIDE SEQUENCE [LARGE SCALE GENOMIC DNA]</scope>
    <source>
        <strain evidence="3">C19</strain>
    </source>
</reference>
<dbReference type="OrthoDB" id="7173825at2"/>
<name>F4QHS0_9CAUL</name>
<evidence type="ECO:0000313" key="3">
    <source>
        <dbReference type="Proteomes" id="UP000006512"/>
    </source>
</evidence>
<dbReference type="AlphaFoldDB" id="F4QHS0"/>
<evidence type="ECO:0000256" key="1">
    <source>
        <dbReference type="SAM" id="Phobius"/>
    </source>
</evidence>